<keyword evidence="3" id="KW-1185">Reference proteome</keyword>
<keyword evidence="1" id="KW-1133">Transmembrane helix</keyword>
<sequence>MIPWLGIALLWFILYPVAAIIIIVLVCVYVQEGIVITFVIVVVVLALIIGHSLGIYFFLVIYSYFKELENAVSPEGAVRLQED</sequence>
<protein>
    <submittedName>
        <fullName evidence="2">Uncharacterized protein</fullName>
    </submittedName>
</protein>
<organism evidence="2">
    <name type="scientific">Darwinula stevensoni</name>
    <dbReference type="NCBI Taxonomy" id="69355"/>
    <lineage>
        <taxon>Eukaryota</taxon>
        <taxon>Metazoa</taxon>
        <taxon>Ecdysozoa</taxon>
        <taxon>Arthropoda</taxon>
        <taxon>Crustacea</taxon>
        <taxon>Oligostraca</taxon>
        <taxon>Ostracoda</taxon>
        <taxon>Podocopa</taxon>
        <taxon>Podocopida</taxon>
        <taxon>Darwinulocopina</taxon>
        <taxon>Darwinuloidea</taxon>
        <taxon>Darwinulidae</taxon>
        <taxon>Darwinula</taxon>
    </lineage>
</organism>
<accession>A0A7R9AA80</accession>
<evidence type="ECO:0000256" key="1">
    <source>
        <dbReference type="SAM" id="Phobius"/>
    </source>
</evidence>
<dbReference type="EMBL" id="CAJPEV010002757">
    <property type="protein sequence ID" value="CAG0897955.1"/>
    <property type="molecule type" value="Genomic_DNA"/>
</dbReference>
<proteinExistence type="predicted"/>
<dbReference type="EMBL" id="LR902274">
    <property type="protein sequence ID" value="CAD7250268.1"/>
    <property type="molecule type" value="Genomic_DNA"/>
</dbReference>
<feature type="transmembrane region" description="Helical" evidence="1">
    <location>
        <begin position="6"/>
        <end position="30"/>
    </location>
</feature>
<feature type="transmembrane region" description="Helical" evidence="1">
    <location>
        <begin position="37"/>
        <end position="65"/>
    </location>
</feature>
<reference evidence="2" key="1">
    <citation type="submission" date="2020-11" db="EMBL/GenBank/DDBJ databases">
        <authorList>
            <person name="Tran Van P."/>
        </authorList>
    </citation>
    <scope>NUCLEOTIDE SEQUENCE</scope>
</reference>
<evidence type="ECO:0000313" key="2">
    <source>
        <dbReference type="EMBL" id="CAD7250268.1"/>
    </source>
</evidence>
<keyword evidence="1" id="KW-0472">Membrane</keyword>
<evidence type="ECO:0000313" key="3">
    <source>
        <dbReference type="Proteomes" id="UP000677054"/>
    </source>
</evidence>
<keyword evidence="1" id="KW-0812">Transmembrane</keyword>
<gene>
    <name evidence="2" type="ORF">DSTB1V02_LOCUS10048</name>
</gene>
<dbReference type="Proteomes" id="UP000677054">
    <property type="component" value="Unassembled WGS sequence"/>
</dbReference>
<name>A0A7R9AA80_9CRUS</name>
<dbReference type="AlphaFoldDB" id="A0A7R9AA80"/>